<dbReference type="GO" id="GO:0016787">
    <property type="term" value="F:hydrolase activity"/>
    <property type="evidence" value="ECO:0007669"/>
    <property type="project" value="UniProtKB-KW"/>
</dbReference>
<organism evidence="5 6">
    <name type="scientific">Croceicoccus ponticola</name>
    <dbReference type="NCBI Taxonomy" id="2217664"/>
    <lineage>
        <taxon>Bacteria</taxon>
        <taxon>Pseudomonadati</taxon>
        <taxon>Pseudomonadota</taxon>
        <taxon>Alphaproteobacteria</taxon>
        <taxon>Sphingomonadales</taxon>
        <taxon>Erythrobacteraceae</taxon>
        <taxon>Croceicoccus</taxon>
    </lineage>
</organism>
<sequence>MDPSNITQPVMTHAGTVVGRQAGGVRTFLGIPYAAPPVRFAMPQPRQPWAGIFDAIEPGPSAPHRVRDLPQIDAVPLIGRGSDGSDGDYLRLNVWAPEAADAESRAAGSSAAEGVPGAPVMVWVHGGGFVVGSKDAPVSNGTAFARSGAICVAINYRMGIDGFLPVPGAPTNLGLRDILFALRWVQENISAFGGDPANVTVFGESAGAMAIADLVTSPLAAGLFRRAIIQSGHGAMVREVGIAQRLVRKLAKLLGVTPDADGFRDVGHKTAMDVLDRIAKPSAVDLRDADGFEPVYGISRFVPVWGDDVLPVKPIDALRQGAGQDVEVLIGTNAEEMNLYFVPTGVREKIPGLVAWWLLSRSQPRARAALKAYGLGDKGVRPGAAMTRAMTDLVFRWPARQYASAHRGRTWMYEMDWRSSACGGELGACHGIELPFVFRTLDTVTGPRGLAGEHPPAALAERVHAIWARFATDGTLPWPQWDENRGVFQLEANSVLSEPPMRAAEFLPA</sequence>
<dbReference type="PANTHER" id="PTHR11559">
    <property type="entry name" value="CARBOXYLESTERASE"/>
    <property type="match status" value="1"/>
</dbReference>
<evidence type="ECO:0000256" key="2">
    <source>
        <dbReference type="ARBA" id="ARBA00022801"/>
    </source>
</evidence>
<dbReference type="EC" id="3.1.1.-" evidence="3"/>
<dbReference type="InterPro" id="IPR050309">
    <property type="entry name" value="Type-B_Carboxylest/Lipase"/>
</dbReference>
<dbReference type="AlphaFoldDB" id="A0A437H254"/>
<comment type="caution">
    <text evidence="5">The sequence shown here is derived from an EMBL/GenBank/DDBJ whole genome shotgun (WGS) entry which is preliminary data.</text>
</comment>
<evidence type="ECO:0000313" key="6">
    <source>
        <dbReference type="Proteomes" id="UP000283003"/>
    </source>
</evidence>
<comment type="similarity">
    <text evidence="1 3">Belongs to the type-B carboxylesterase/lipase family.</text>
</comment>
<reference evidence="5 6" key="1">
    <citation type="submission" date="2018-12" db="EMBL/GenBank/DDBJ databases">
        <title>Croceicoccus ponticola sp. nov., a lipolytic bacterium isolated from seawater.</title>
        <authorList>
            <person name="Yoon J.-H."/>
        </authorList>
    </citation>
    <scope>NUCLEOTIDE SEQUENCE [LARGE SCALE GENOMIC DNA]</scope>
    <source>
        <strain evidence="5 6">GM-16</strain>
    </source>
</reference>
<accession>A0A437H254</accession>
<keyword evidence="2 3" id="KW-0378">Hydrolase</keyword>
<dbReference type="InterPro" id="IPR002018">
    <property type="entry name" value="CarbesteraseB"/>
</dbReference>
<protein>
    <recommendedName>
        <fullName evidence="3">Carboxylic ester hydrolase</fullName>
        <ecNumber evidence="3">3.1.1.-</ecNumber>
    </recommendedName>
</protein>
<dbReference type="EMBL" id="RXOL01000001">
    <property type="protein sequence ID" value="RVQ69715.1"/>
    <property type="molecule type" value="Genomic_DNA"/>
</dbReference>
<gene>
    <name evidence="5" type="ORF">EKN06_00070</name>
</gene>
<dbReference type="PROSITE" id="PS00122">
    <property type="entry name" value="CARBOXYLESTERASE_B_1"/>
    <property type="match status" value="1"/>
</dbReference>
<dbReference type="SUPFAM" id="SSF53474">
    <property type="entry name" value="alpha/beta-Hydrolases"/>
    <property type="match status" value="1"/>
</dbReference>
<dbReference type="InterPro" id="IPR019826">
    <property type="entry name" value="Carboxylesterase_B_AS"/>
</dbReference>
<dbReference type="OrthoDB" id="9775851at2"/>
<evidence type="ECO:0000256" key="3">
    <source>
        <dbReference type="RuleBase" id="RU361235"/>
    </source>
</evidence>
<evidence type="ECO:0000256" key="1">
    <source>
        <dbReference type="ARBA" id="ARBA00005964"/>
    </source>
</evidence>
<dbReference type="Pfam" id="PF00135">
    <property type="entry name" value="COesterase"/>
    <property type="match status" value="1"/>
</dbReference>
<evidence type="ECO:0000313" key="5">
    <source>
        <dbReference type="EMBL" id="RVQ69715.1"/>
    </source>
</evidence>
<name>A0A437H254_9SPHN</name>
<dbReference type="Gene3D" id="3.40.50.1820">
    <property type="entry name" value="alpha/beta hydrolase"/>
    <property type="match status" value="1"/>
</dbReference>
<keyword evidence="6" id="KW-1185">Reference proteome</keyword>
<proteinExistence type="inferred from homology"/>
<dbReference type="InterPro" id="IPR029058">
    <property type="entry name" value="AB_hydrolase_fold"/>
</dbReference>
<dbReference type="Proteomes" id="UP000283003">
    <property type="component" value="Unassembled WGS sequence"/>
</dbReference>
<evidence type="ECO:0000259" key="4">
    <source>
        <dbReference type="Pfam" id="PF00135"/>
    </source>
</evidence>
<feature type="domain" description="Carboxylesterase type B" evidence="4">
    <location>
        <begin position="10"/>
        <end position="475"/>
    </location>
</feature>